<accession>A0A2S8EZ52</accession>
<dbReference type="GO" id="GO:0030976">
    <property type="term" value="F:thiamine pyrophosphate binding"/>
    <property type="evidence" value="ECO:0007669"/>
    <property type="project" value="InterPro"/>
</dbReference>
<evidence type="ECO:0000313" key="4">
    <source>
        <dbReference type="Proteomes" id="UP000240009"/>
    </source>
</evidence>
<sequence length="339" mass="37492">MASAELPVLKPADYGTDQDVRWCPGCGDYSILAQMKKVMSNLNMSREDTVFVSGIGCSSRFPYYMNTYGMHSVHGRAPAFATGLKSSRQDLTVFVITGDGDALSIGGNHLMHVLRRNVNLNIILFNNRIYGLTKGQYSPTSEKGKITKSTPMGAIDNPIHPLSVAISCEATFVARSIDVHIKHLTETLERAVAHKGVSFVEVYQNCNVFNDGAYKWATDKDTKAETVLELEHGKPLIFGKDRDKGIRLNGMTPEVVELGKGISEDDLLFHDEKTNDPTLAYLLTRMSHPEFPEPIGVLRDVDAPCYDDAINYQVQQAKEARGEASLDKLFNSGDTWIVD</sequence>
<organism evidence="3 4">
    <name type="scientific">Blastopirellula marina</name>
    <dbReference type="NCBI Taxonomy" id="124"/>
    <lineage>
        <taxon>Bacteria</taxon>
        <taxon>Pseudomonadati</taxon>
        <taxon>Planctomycetota</taxon>
        <taxon>Planctomycetia</taxon>
        <taxon>Pirellulales</taxon>
        <taxon>Pirellulaceae</taxon>
        <taxon>Blastopirellula</taxon>
    </lineage>
</organism>
<dbReference type="OrthoDB" id="9775140at2"/>
<dbReference type="EMBL" id="PUIA01000085">
    <property type="protein sequence ID" value="PQO25182.1"/>
    <property type="molecule type" value="Genomic_DNA"/>
</dbReference>
<keyword evidence="1" id="KW-0560">Oxidoreductase</keyword>
<dbReference type="RefSeq" id="WP_105359146.1">
    <property type="nucleotide sequence ID" value="NZ_PUIA01000085.1"/>
</dbReference>
<evidence type="ECO:0000256" key="1">
    <source>
        <dbReference type="ARBA" id="ARBA00023002"/>
    </source>
</evidence>
<dbReference type="SUPFAM" id="SSF52518">
    <property type="entry name" value="Thiamin diphosphate-binding fold (THDP-binding)"/>
    <property type="match status" value="1"/>
</dbReference>
<dbReference type="PANTHER" id="PTHR48084">
    <property type="entry name" value="2-OXOGLUTARATE OXIDOREDUCTASE SUBUNIT KORB-RELATED"/>
    <property type="match status" value="1"/>
</dbReference>
<evidence type="ECO:0000259" key="2">
    <source>
        <dbReference type="Pfam" id="PF02775"/>
    </source>
</evidence>
<proteinExistence type="predicted"/>
<dbReference type="GO" id="GO:0016625">
    <property type="term" value="F:oxidoreductase activity, acting on the aldehyde or oxo group of donors, iron-sulfur protein as acceptor"/>
    <property type="evidence" value="ECO:0007669"/>
    <property type="project" value="UniProtKB-ARBA"/>
</dbReference>
<dbReference type="AlphaFoldDB" id="A0A2S8EZ52"/>
<feature type="domain" description="Thiamine pyrophosphate enzyme TPP-binding" evidence="2">
    <location>
        <begin position="55"/>
        <end position="202"/>
    </location>
</feature>
<protein>
    <submittedName>
        <fullName evidence="3">2-oxoacid:ferredoxin oxidoreductase subunit beta</fullName>
    </submittedName>
</protein>
<dbReference type="CDD" id="cd03375">
    <property type="entry name" value="TPP_OGFOR"/>
    <property type="match status" value="1"/>
</dbReference>
<name>A0A2S8EZ52_9BACT</name>
<evidence type="ECO:0000313" key="3">
    <source>
        <dbReference type="EMBL" id="PQO25182.1"/>
    </source>
</evidence>
<gene>
    <name evidence="3" type="ORF">C5Y96_25080</name>
</gene>
<dbReference type="Pfam" id="PF02775">
    <property type="entry name" value="TPP_enzyme_C"/>
    <property type="match status" value="1"/>
</dbReference>
<dbReference type="Gene3D" id="3.40.50.970">
    <property type="match status" value="1"/>
</dbReference>
<dbReference type="Proteomes" id="UP000240009">
    <property type="component" value="Unassembled WGS sequence"/>
</dbReference>
<dbReference type="InterPro" id="IPR029061">
    <property type="entry name" value="THDP-binding"/>
</dbReference>
<reference evidence="3 4" key="1">
    <citation type="submission" date="2018-02" db="EMBL/GenBank/DDBJ databases">
        <title>Comparative genomes isolates from brazilian mangrove.</title>
        <authorList>
            <person name="Araujo J.E."/>
            <person name="Taketani R.G."/>
            <person name="Silva M.C.P."/>
            <person name="Loureco M.V."/>
            <person name="Andreote F.D."/>
        </authorList>
    </citation>
    <scope>NUCLEOTIDE SEQUENCE [LARGE SCALE GENOMIC DNA]</scope>
    <source>
        <strain evidence="3 4">HEX-2 MGV</strain>
    </source>
</reference>
<dbReference type="PANTHER" id="PTHR48084:SF4">
    <property type="entry name" value="2-OXOGLUTARATE OXIDOREDUCTASE SUBUNIT KORB"/>
    <property type="match status" value="1"/>
</dbReference>
<dbReference type="InterPro" id="IPR051457">
    <property type="entry name" value="2-oxoacid:Fd_oxidoreductase"/>
</dbReference>
<dbReference type="GO" id="GO:0045333">
    <property type="term" value="P:cellular respiration"/>
    <property type="evidence" value="ECO:0007669"/>
    <property type="project" value="UniProtKB-ARBA"/>
</dbReference>
<dbReference type="GO" id="GO:0044281">
    <property type="term" value="P:small molecule metabolic process"/>
    <property type="evidence" value="ECO:0007669"/>
    <property type="project" value="UniProtKB-ARBA"/>
</dbReference>
<comment type="caution">
    <text evidence="3">The sequence shown here is derived from an EMBL/GenBank/DDBJ whole genome shotgun (WGS) entry which is preliminary data.</text>
</comment>
<dbReference type="InterPro" id="IPR011766">
    <property type="entry name" value="TPP_enzyme_TPP-bd"/>
</dbReference>